<keyword evidence="5 6" id="KW-0472">Membrane</keyword>
<dbReference type="PROSITE" id="PS51257">
    <property type="entry name" value="PROKAR_LIPOPROTEIN"/>
    <property type="match status" value="1"/>
</dbReference>
<feature type="transmembrane region" description="Helical" evidence="6">
    <location>
        <begin position="244"/>
        <end position="263"/>
    </location>
</feature>
<accession>A0ABV9SBS5</accession>
<dbReference type="RefSeq" id="WP_378059995.1">
    <property type="nucleotide sequence ID" value="NZ_JBHSIS010000020.1"/>
</dbReference>
<dbReference type="EMBL" id="JBHSIS010000020">
    <property type="protein sequence ID" value="MFC4857927.1"/>
    <property type="molecule type" value="Genomic_DNA"/>
</dbReference>
<feature type="transmembrane region" description="Helical" evidence="6">
    <location>
        <begin position="12"/>
        <end position="35"/>
    </location>
</feature>
<reference evidence="9" key="1">
    <citation type="journal article" date="2019" name="Int. J. Syst. Evol. Microbiol.">
        <title>The Global Catalogue of Microorganisms (GCM) 10K type strain sequencing project: providing services to taxonomists for standard genome sequencing and annotation.</title>
        <authorList>
            <consortium name="The Broad Institute Genomics Platform"/>
            <consortium name="The Broad Institute Genome Sequencing Center for Infectious Disease"/>
            <person name="Wu L."/>
            <person name="Ma J."/>
        </authorList>
    </citation>
    <scope>NUCLEOTIDE SEQUENCE [LARGE SCALE GENOMIC DNA]</scope>
    <source>
        <strain evidence="9">ZS-22-S1</strain>
    </source>
</reference>
<feature type="transmembrane region" description="Helical" evidence="6">
    <location>
        <begin position="164"/>
        <end position="183"/>
    </location>
</feature>
<feature type="domain" description="Major facilitator superfamily (MFS) profile" evidence="7">
    <location>
        <begin position="7"/>
        <end position="389"/>
    </location>
</feature>
<feature type="transmembrane region" description="Helical" evidence="6">
    <location>
        <begin position="360"/>
        <end position="381"/>
    </location>
</feature>
<dbReference type="CDD" id="cd06173">
    <property type="entry name" value="MFS_MefA_like"/>
    <property type="match status" value="1"/>
</dbReference>
<evidence type="ECO:0000259" key="7">
    <source>
        <dbReference type="PROSITE" id="PS50850"/>
    </source>
</evidence>
<organism evidence="8 9">
    <name type="scientific">Actinophytocola glycyrrhizae</name>
    <dbReference type="NCBI Taxonomy" id="2044873"/>
    <lineage>
        <taxon>Bacteria</taxon>
        <taxon>Bacillati</taxon>
        <taxon>Actinomycetota</taxon>
        <taxon>Actinomycetes</taxon>
        <taxon>Pseudonocardiales</taxon>
        <taxon>Pseudonocardiaceae</taxon>
    </lineage>
</organism>
<comment type="caution">
    <text evidence="8">The sequence shown here is derived from an EMBL/GenBank/DDBJ whole genome shotgun (WGS) entry which is preliminary data.</text>
</comment>
<dbReference type="PANTHER" id="PTHR23513:SF11">
    <property type="entry name" value="STAPHYLOFERRIN A TRANSPORTER"/>
    <property type="match status" value="1"/>
</dbReference>
<keyword evidence="2" id="KW-1003">Cell membrane</keyword>
<dbReference type="Proteomes" id="UP001595859">
    <property type="component" value="Unassembled WGS sequence"/>
</dbReference>
<feature type="transmembrane region" description="Helical" evidence="6">
    <location>
        <begin position="203"/>
        <end position="224"/>
    </location>
</feature>
<dbReference type="Gene3D" id="1.20.1250.20">
    <property type="entry name" value="MFS general substrate transporter like domains"/>
    <property type="match status" value="1"/>
</dbReference>
<sequence>MTGPPRNFLVLVFGYSCSAYGNYLNLVALSLYTLAVTGGPLGVGIVMALRLGAGFGAGLVAGRLVNRFDRRRLMIGTDLVQATAMVVLAAGQGNVPLLVAAAVVLGAGNTLFTVALRSSVPAMVGQEQRVKANGRLVTGRSLGTVLGFASAGIVVAAGGFDAAFYVNAASFVVSAAALAALRLPTRTEDHPATTQAHPVKGRLLAIAGPVIVLMVAVRGADAFGSASHNMAIPLYANQLDPADPAFVMSQFWASWAIGTLLAHQVVRRVALGERAFALGTCLMAVSFVLAFAVPAGPALIGVALLAGLADGFTEIVYTSRLQEAPDEQRGRLFGMSATAETAGFAVGMVTSSAVLEVAPALTVVTMFHGVAVLAAIGLLAVTFTRRRTAAPVVQES</sequence>
<protein>
    <submittedName>
        <fullName evidence="8">MFS transporter</fullName>
    </submittedName>
</protein>
<keyword evidence="4 6" id="KW-1133">Transmembrane helix</keyword>
<dbReference type="InterPro" id="IPR020846">
    <property type="entry name" value="MFS_dom"/>
</dbReference>
<name>A0ABV9SBS5_9PSEU</name>
<dbReference type="PROSITE" id="PS50850">
    <property type="entry name" value="MFS"/>
    <property type="match status" value="1"/>
</dbReference>
<evidence type="ECO:0000313" key="8">
    <source>
        <dbReference type="EMBL" id="MFC4857927.1"/>
    </source>
</evidence>
<feature type="transmembrane region" description="Helical" evidence="6">
    <location>
        <begin position="41"/>
        <end position="61"/>
    </location>
</feature>
<evidence type="ECO:0000256" key="4">
    <source>
        <dbReference type="ARBA" id="ARBA00022989"/>
    </source>
</evidence>
<evidence type="ECO:0000256" key="1">
    <source>
        <dbReference type="ARBA" id="ARBA00004651"/>
    </source>
</evidence>
<keyword evidence="3 6" id="KW-0812">Transmembrane</keyword>
<dbReference type="PANTHER" id="PTHR23513">
    <property type="entry name" value="INTEGRAL MEMBRANE EFFLUX PROTEIN-RELATED"/>
    <property type="match status" value="1"/>
</dbReference>
<dbReference type="Pfam" id="PF07690">
    <property type="entry name" value="MFS_1"/>
    <property type="match status" value="1"/>
</dbReference>
<evidence type="ECO:0000256" key="3">
    <source>
        <dbReference type="ARBA" id="ARBA00022692"/>
    </source>
</evidence>
<dbReference type="InterPro" id="IPR011701">
    <property type="entry name" value="MFS"/>
</dbReference>
<proteinExistence type="predicted"/>
<evidence type="ECO:0000256" key="2">
    <source>
        <dbReference type="ARBA" id="ARBA00022475"/>
    </source>
</evidence>
<feature type="transmembrane region" description="Helical" evidence="6">
    <location>
        <begin position="97"/>
        <end position="116"/>
    </location>
</feature>
<dbReference type="SUPFAM" id="SSF103473">
    <property type="entry name" value="MFS general substrate transporter"/>
    <property type="match status" value="1"/>
</dbReference>
<keyword evidence="9" id="KW-1185">Reference proteome</keyword>
<feature type="transmembrane region" description="Helical" evidence="6">
    <location>
        <begin position="73"/>
        <end position="91"/>
    </location>
</feature>
<evidence type="ECO:0000256" key="6">
    <source>
        <dbReference type="SAM" id="Phobius"/>
    </source>
</evidence>
<comment type="subcellular location">
    <subcellularLocation>
        <location evidence="1">Cell membrane</location>
        <topology evidence="1">Multi-pass membrane protein</topology>
    </subcellularLocation>
</comment>
<gene>
    <name evidence="8" type="ORF">ACFPCV_30880</name>
</gene>
<evidence type="ECO:0000313" key="9">
    <source>
        <dbReference type="Proteomes" id="UP001595859"/>
    </source>
</evidence>
<dbReference type="InterPro" id="IPR036259">
    <property type="entry name" value="MFS_trans_sf"/>
</dbReference>
<evidence type="ECO:0000256" key="5">
    <source>
        <dbReference type="ARBA" id="ARBA00023136"/>
    </source>
</evidence>
<feature type="transmembrane region" description="Helical" evidence="6">
    <location>
        <begin position="137"/>
        <end position="158"/>
    </location>
</feature>